<protein>
    <submittedName>
        <fullName evidence="1">Uncharacterized protein</fullName>
    </submittedName>
</protein>
<sequence>MSGTAENPLLSTSRASDTSPIVQLHPLVLLTISDCISRHTLRQQSGPVVGAILGAQNGQEVTMEVAFQAKMNLSADGEVTLDDDWFNKRLEDFKEVHKQPQLDLVGWFTLGSASGPGPHVVPIHSRLIELYNESPILLLFHPESTYTEATAAGKLPLTLYESLSENASSDPNDKAMDIDGAVQAKAIKFRELVYSVETGEAEMISVDFVARGGGNATAVEGSTEASAAAAETSKTSESAGKKGKGKQKEKDSEKDAPIDEAAVLDADDEEILSSLTAKMNAVRMLSRRVALLRAYLNALPPSYLSDPSLPLSETADAQQSLPLDHTILRSISATLARLNILAPPDAEAFTLESHQEASDVQLVNLLASITNSVSSAKELGRKSQIVENARSQGKSRMGNIMGGYGGPPEGNFFDIGGGAGGLRAGAERWYREPGQSNTGSALRGLPEMTASSTPIILFYGNFFHGGLVLDSSDNTKTTLINLEVQKGFFCGGHLGAKIISIGLVYGQLNRFTFPYESQASCLCALIGQKKGTIHSGRLRMQAKDAAEYTSRPFGVGFSEGVETIWGRVKGVNKVVRLERAYADGERPMTSIFTAQALRRTPRDSAAAVAATSARPRSSAFTEALRQGVKAIAEGLRCLGVKAVTPLRVPNAVIWPIRYILA</sequence>
<organism evidence="1 2">
    <name type="scientific">Boeremia exigua</name>
    <dbReference type="NCBI Taxonomy" id="749465"/>
    <lineage>
        <taxon>Eukaryota</taxon>
        <taxon>Fungi</taxon>
        <taxon>Dikarya</taxon>
        <taxon>Ascomycota</taxon>
        <taxon>Pezizomycotina</taxon>
        <taxon>Dothideomycetes</taxon>
        <taxon>Pleosporomycetidae</taxon>
        <taxon>Pleosporales</taxon>
        <taxon>Pleosporineae</taxon>
        <taxon>Didymellaceae</taxon>
        <taxon>Boeremia</taxon>
    </lineage>
</organism>
<name>A0ACC2I5X3_9PLEO</name>
<evidence type="ECO:0000313" key="2">
    <source>
        <dbReference type="Proteomes" id="UP001153331"/>
    </source>
</evidence>
<gene>
    <name evidence="1" type="ORF">OPT61_g6595</name>
</gene>
<accession>A0ACC2I5X3</accession>
<reference evidence="1" key="1">
    <citation type="submission" date="2022-11" db="EMBL/GenBank/DDBJ databases">
        <title>Genome Sequence of Boeremia exigua.</title>
        <authorList>
            <person name="Buettner E."/>
        </authorList>
    </citation>
    <scope>NUCLEOTIDE SEQUENCE</scope>
    <source>
        <strain evidence="1">CU02</strain>
    </source>
</reference>
<dbReference type="Proteomes" id="UP001153331">
    <property type="component" value="Unassembled WGS sequence"/>
</dbReference>
<keyword evidence="2" id="KW-1185">Reference proteome</keyword>
<dbReference type="EMBL" id="JAPHNI010000483">
    <property type="protein sequence ID" value="KAJ8110600.1"/>
    <property type="molecule type" value="Genomic_DNA"/>
</dbReference>
<comment type="caution">
    <text evidence="1">The sequence shown here is derived from an EMBL/GenBank/DDBJ whole genome shotgun (WGS) entry which is preliminary data.</text>
</comment>
<evidence type="ECO:0000313" key="1">
    <source>
        <dbReference type="EMBL" id="KAJ8110600.1"/>
    </source>
</evidence>
<proteinExistence type="predicted"/>